<organism evidence="3 4">
    <name type="scientific">Actinokineospora cianjurensis</name>
    <dbReference type="NCBI Taxonomy" id="585224"/>
    <lineage>
        <taxon>Bacteria</taxon>
        <taxon>Bacillati</taxon>
        <taxon>Actinomycetota</taxon>
        <taxon>Actinomycetes</taxon>
        <taxon>Pseudonocardiales</taxon>
        <taxon>Pseudonocardiaceae</taxon>
        <taxon>Actinokineospora</taxon>
    </lineage>
</organism>
<evidence type="ECO:0000259" key="2">
    <source>
        <dbReference type="Pfam" id="PF00857"/>
    </source>
</evidence>
<dbReference type="InterPro" id="IPR050272">
    <property type="entry name" value="Isochorismatase-like_hydrls"/>
</dbReference>
<comment type="caution">
    <text evidence="3">The sequence shown here is derived from an EMBL/GenBank/DDBJ whole genome shotgun (WGS) entry which is preliminary data.</text>
</comment>
<dbReference type="SUPFAM" id="SSF52499">
    <property type="entry name" value="Isochorismatase-like hydrolases"/>
    <property type="match status" value="1"/>
</dbReference>
<dbReference type="EMBL" id="RCDD01000001">
    <property type="protein sequence ID" value="RLK61421.1"/>
    <property type="molecule type" value="Genomic_DNA"/>
</dbReference>
<dbReference type="Proteomes" id="UP000282454">
    <property type="component" value="Unassembled WGS sequence"/>
</dbReference>
<dbReference type="CDD" id="cd01014">
    <property type="entry name" value="nicotinamidase_related"/>
    <property type="match status" value="1"/>
</dbReference>
<protein>
    <submittedName>
        <fullName evidence="3">Nicotinamidase-related amidase</fullName>
    </submittedName>
</protein>
<dbReference type="PANTHER" id="PTHR43540:SF1">
    <property type="entry name" value="ISOCHORISMATASE HYDROLASE"/>
    <property type="match status" value="1"/>
</dbReference>
<accession>A0A421BAG3</accession>
<keyword evidence="1" id="KW-0378">Hydrolase</keyword>
<dbReference type="PANTHER" id="PTHR43540">
    <property type="entry name" value="PEROXYUREIDOACRYLATE/UREIDOACRYLATE AMIDOHYDROLASE-RELATED"/>
    <property type="match status" value="1"/>
</dbReference>
<evidence type="ECO:0000313" key="4">
    <source>
        <dbReference type="Proteomes" id="UP000282454"/>
    </source>
</evidence>
<dbReference type="GO" id="GO:0016787">
    <property type="term" value="F:hydrolase activity"/>
    <property type="evidence" value="ECO:0007669"/>
    <property type="project" value="UniProtKB-KW"/>
</dbReference>
<dbReference type="InterPro" id="IPR036380">
    <property type="entry name" value="Isochorismatase-like_sf"/>
</dbReference>
<reference evidence="3 4" key="1">
    <citation type="submission" date="2018-10" db="EMBL/GenBank/DDBJ databases">
        <title>Genomic Encyclopedia of Archaeal and Bacterial Type Strains, Phase II (KMG-II): from individual species to whole genera.</title>
        <authorList>
            <person name="Goeker M."/>
        </authorList>
    </citation>
    <scope>NUCLEOTIDE SEQUENCE [LARGE SCALE GENOMIC DNA]</scope>
    <source>
        <strain evidence="3 4">DSM 45657</strain>
    </source>
</reference>
<dbReference type="InterPro" id="IPR000868">
    <property type="entry name" value="Isochorismatase-like_dom"/>
</dbReference>
<evidence type="ECO:0000256" key="1">
    <source>
        <dbReference type="ARBA" id="ARBA00022801"/>
    </source>
</evidence>
<evidence type="ECO:0000313" key="3">
    <source>
        <dbReference type="EMBL" id="RLK61421.1"/>
    </source>
</evidence>
<gene>
    <name evidence="3" type="ORF">CLV68_1961</name>
</gene>
<keyword evidence="4" id="KW-1185">Reference proteome</keyword>
<sequence>MGGPGTVDRMTALILIDVQRGFDDPRAGKRNNPAAESNIKTLLDAWTTAGQPLVLVRHDSLFKGSPLEQGTPGARFKPELDGAEPDLMFTKHVNSAFHGAVDLHQWLTAKGINRIVLAGIQTNMCVETTARVGGNLGYEVHVALDATFTFDQAGPDGTVLTADELSRATATNLHGGGFATVTSTQEVLTLLG</sequence>
<feature type="domain" description="Isochorismatase-like" evidence="2">
    <location>
        <begin position="11"/>
        <end position="154"/>
    </location>
</feature>
<name>A0A421BAG3_9PSEU</name>
<dbReference type="Pfam" id="PF00857">
    <property type="entry name" value="Isochorismatase"/>
    <property type="match status" value="1"/>
</dbReference>
<dbReference type="AlphaFoldDB" id="A0A421BAG3"/>
<dbReference type="Gene3D" id="3.40.50.850">
    <property type="entry name" value="Isochorismatase-like"/>
    <property type="match status" value="1"/>
</dbReference>
<proteinExistence type="predicted"/>